<keyword evidence="1" id="KW-0812">Transmembrane</keyword>
<sequence length="200" mass="22048">MIKLIFRVLKTINAVFFHYYGQIFCFFLPNLISILCKRVVFKSKISVQQIIVCRGVGRVEIGENCSFGYILGGFHKGGSIELQARYQDSIIKIGNNVSTNNNIMMCSANYIEIGEKTLIGQYVTIMDHEAHNTDPARRQEIGEIGKIIIGKNAWLGNNVTILKNSEIGDNTIVANGAVVSGKFPANVIIGGIPARIIKSL</sequence>
<name>A0ABX4CRW3_9FLAO</name>
<organism evidence="2 3">
    <name type="scientific">Flavobacterium plurextorum</name>
    <dbReference type="NCBI Taxonomy" id="1114867"/>
    <lineage>
        <taxon>Bacteria</taxon>
        <taxon>Pseudomonadati</taxon>
        <taxon>Bacteroidota</taxon>
        <taxon>Flavobacteriia</taxon>
        <taxon>Flavobacteriales</taxon>
        <taxon>Flavobacteriaceae</taxon>
        <taxon>Flavobacterium</taxon>
    </lineage>
</organism>
<proteinExistence type="predicted"/>
<keyword evidence="1" id="KW-1133">Transmembrane helix</keyword>
<dbReference type="Pfam" id="PF00132">
    <property type="entry name" value="Hexapep"/>
    <property type="match status" value="1"/>
</dbReference>
<feature type="transmembrane region" description="Helical" evidence="1">
    <location>
        <begin position="16"/>
        <end position="36"/>
    </location>
</feature>
<dbReference type="CDD" id="cd04647">
    <property type="entry name" value="LbH_MAT_like"/>
    <property type="match status" value="1"/>
</dbReference>
<dbReference type="InterPro" id="IPR011004">
    <property type="entry name" value="Trimer_LpxA-like_sf"/>
</dbReference>
<dbReference type="RefSeq" id="WP_089058830.1">
    <property type="nucleotide sequence ID" value="NZ_MUHD01000028.1"/>
</dbReference>
<comment type="caution">
    <text evidence="2">The sequence shown here is derived from an EMBL/GenBank/DDBJ whole genome shotgun (WGS) entry which is preliminary data.</text>
</comment>
<dbReference type="PANTHER" id="PTHR23416:SF78">
    <property type="entry name" value="LIPOPOLYSACCHARIDE BIOSYNTHESIS O-ACETYL TRANSFERASE WBBJ-RELATED"/>
    <property type="match status" value="1"/>
</dbReference>
<dbReference type="Proteomes" id="UP000198381">
    <property type="component" value="Unassembled WGS sequence"/>
</dbReference>
<evidence type="ECO:0000313" key="2">
    <source>
        <dbReference type="EMBL" id="OXB05318.1"/>
    </source>
</evidence>
<accession>A0ABX4CRW3</accession>
<dbReference type="PANTHER" id="PTHR23416">
    <property type="entry name" value="SIALIC ACID SYNTHASE-RELATED"/>
    <property type="match status" value="1"/>
</dbReference>
<protein>
    <recommendedName>
        <fullName evidence="4">Acyltransferase</fullName>
    </recommendedName>
</protein>
<evidence type="ECO:0000313" key="3">
    <source>
        <dbReference type="Proteomes" id="UP000198381"/>
    </source>
</evidence>
<dbReference type="InterPro" id="IPR051159">
    <property type="entry name" value="Hexapeptide_acetyltransf"/>
</dbReference>
<dbReference type="Gene3D" id="2.160.10.10">
    <property type="entry name" value="Hexapeptide repeat proteins"/>
    <property type="match status" value="1"/>
</dbReference>
<dbReference type="SUPFAM" id="SSF51161">
    <property type="entry name" value="Trimeric LpxA-like enzymes"/>
    <property type="match status" value="1"/>
</dbReference>
<dbReference type="InterPro" id="IPR001451">
    <property type="entry name" value="Hexapep"/>
</dbReference>
<evidence type="ECO:0008006" key="4">
    <source>
        <dbReference type="Google" id="ProtNLM"/>
    </source>
</evidence>
<dbReference type="EMBL" id="MUHD01000028">
    <property type="protein sequence ID" value="OXB05318.1"/>
    <property type="molecule type" value="Genomic_DNA"/>
</dbReference>
<reference evidence="2 3" key="1">
    <citation type="submission" date="2016-11" db="EMBL/GenBank/DDBJ databases">
        <title>Whole genomes of Flavobacteriaceae.</title>
        <authorList>
            <person name="Stine C."/>
            <person name="Li C."/>
            <person name="Tadesse D."/>
        </authorList>
    </citation>
    <scope>NUCLEOTIDE SEQUENCE [LARGE SCALE GENOMIC DNA]</scope>
    <source>
        <strain evidence="2 3">CCUG 60112</strain>
    </source>
</reference>
<keyword evidence="3" id="KW-1185">Reference proteome</keyword>
<gene>
    <name evidence="2" type="ORF">B0A81_15320</name>
</gene>
<evidence type="ECO:0000256" key="1">
    <source>
        <dbReference type="SAM" id="Phobius"/>
    </source>
</evidence>
<keyword evidence="1" id="KW-0472">Membrane</keyword>